<accession>A0AA36JED1</accession>
<gene>
    <name evidence="1" type="ORF">EVOR1521_LOCUS26110</name>
</gene>
<sequence>MPSRTSFGPLVAVGVCHPTAPLGRSAGRRKLKKTGLKSAKDGHVEKREAVEWSAVNTWWSARMNRQKWRILSYQVPAELLEAGLQEQVDFWFQAMLCNEHKKRDKKLLRSALNVLERQAAVLPRKWTKEEVRSSCSVAMEAVTLTMKRLR</sequence>
<protein>
    <submittedName>
        <fullName evidence="1">Uncharacterized protein</fullName>
    </submittedName>
</protein>
<name>A0AA36JED1_9DINO</name>
<dbReference type="Proteomes" id="UP001178507">
    <property type="component" value="Unassembled WGS sequence"/>
</dbReference>
<evidence type="ECO:0000313" key="2">
    <source>
        <dbReference type="Proteomes" id="UP001178507"/>
    </source>
</evidence>
<comment type="caution">
    <text evidence="1">The sequence shown here is derived from an EMBL/GenBank/DDBJ whole genome shotgun (WGS) entry which is preliminary data.</text>
</comment>
<dbReference type="EMBL" id="CAUJNA010003495">
    <property type="protein sequence ID" value="CAJ1403438.1"/>
    <property type="molecule type" value="Genomic_DNA"/>
</dbReference>
<evidence type="ECO:0000313" key="1">
    <source>
        <dbReference type="EMBL" id="CAJ1403438.1"/>
    </source>
</evidence>
<proteinExistence type="predicted"/>
<organism evidence="1 2">
    <name type="scientific">Effrenium voratum</name>
    <dbReference type="NCBI Taxonomy" id="2562239"/>
    <lineage>
        <taxon>Eukaryota</taxon>
        <taxon>Sar</taxon>
        <taxon>Alveolata</taxon>
        <taxon>Dinophyceae</taxon>
        <taxon>Suessiales</taxon>
        <taxon>Symbiodiniaceae</taxon>
        <taxon>Effrenium</taxon>
    </lineage>
</organism>
<reference evidence="1" key="1">
    <citation type="submission" date="2023-08" db="EMBL/GenBank/DDBJ databases">
        <authorList>
            <person name="Chen Y."/>
            <person name="Shah S."/>
            <person name="Dougan E. K."/>
            <person name="Thang M."/>
            <person name="Chan C."/>
        </authorList>
    </citation>
    <scope>NUCLEOTIDE SEQUENCE</scope>
</reference>
<keyword evidence="2" id="KW-1185">Reference proteome</keyword>
<dbReference type="AlphaFoldDB" id="A0AA36JED1"/>